<evidence type="ECO:0000313" key="2">
    <source>
        <dbReference type="EMBL" id="MDG3495126.1"/>
    </source>
</evidence>
<dbReference type="SUPFAM" id="SSF160631">
    <property type="entry name" value="SMI1/KNR4-like"/>
    <property type="match status" value="1"/>
</dbReference>
<dbReference type="Proteomes" id="UP001152872">
    <property type="component" value="Unassembled WGS sequence"/>
</dbReference>
<protein>
    <submittedName>
        <fullName evidence="2">SMI1/KNR4 family protein</fullName>
    </submittedName>
</protein>
<dbReference type="AlphaFoldDB" id="A0A9X4M7B2"/>
<gene>
    <name evidence="2" type="ORF">FEV09_11205</name>
</gene>
<dbReference type="RefSeq" id="WP_009627238.1">
    <property type="nucleotide sequence ID" value="NZ_VBTY01000083.1"/>
</dbReference>
<organism evidence="2 3">
    <name type="scientific">Pseudanabaena catenata USMAC16</name>
    <dbReference type="NCBI Taxonomy" id="1855837"/>
    <lineage>
        <taxon>Bacteria</taxon>
        <taxon>Bacillati</taxon>
        <taxon>Cyanobacteriota</taxon>
        <taxon>Cyanophyceae</taxon>
        <taxon>Pseudanabaenales</taxon>
        <taxon>Pseudanabaenaceae</taxon>
        <taxon>Pseudanabaena</taxon>
    </lineage>
</organism>
<feature type="domain" description="Knr4/Smi1-like" evidence="1">
    <location>
        <begin position="28"/>
        <end position="139"/>
    </location>
</feature>
<dbReference type="EMBL" id="VBTY01000083">
    <property type="protein sequence ID" value="MDG3495126.1"/>
    <property type="molecule type" value="Genomic_DNA"/>
</dbReference>
<name>A0A9X4M7B2_9CYAN</name>
<evidence type="ECO:0000313" key="3">
    <source>
        <dbReference type="Proteomes" id="UP001152872"/>
    </source>
</evidence>
<comment type="caution">
    <text evidence="2">The sequence shown here is derived from an EMBL/GenBank/DDBJ whole genome shotgun (WGS) entry which is preliminary data.</text>
</comment>
<dbReference type="SMART" id="SM00860">
    <property type="entry name" value="SMI1_KNR4"/>
    <property type="match status" value="1"/>
</dbReference>
<dbReference type="InterPro" id="IPR018958">
    <property type="entry name" value="Knr4/Smi1-like_dom"/>
</dbReference>
<evidence type="ECO:0000259" key="1">
    <source>
        <dbReference type="SMART" id="SM00860"/>
    </source>
</evidence>
<dbReference type="Gene3D" id="3.40.1580.10">
    <property type="entry name" value="SMI1/KNR4-like"/>
    <property type="match status" value="1"/>
</dbReference>
<accession>A0A9X4M7B2</accession>
<proteinExistence type="predicted"/>
<sequence>MSLTNALSRIDTFLSQNYPTQFAEWGDGLSEEKINDLVKDLPFVFPEELRELYKWHNGSGDHWICVVFPFSSLEDAIKDYKIISTFPNSWKVNSFPLFSYEDDILFVDCGKNDLPVWYMYWENGSTEIFWSSITKMILTIAEAFEMGAYGSDNDYYESDKRKLLKVMWRNDPDIINSLIEQLKIVKQERLHHIPYGYESIQRFVWQDIDKLLTSDQTKVDMLQEFTSIFLDECDRIINTP</sequence>
<dbReference type="Pfam" id="PF09346">
    <property type="entry name" value="SMI1_KNR4"/>
    <property type="match status" value="1"/>
</dbReference>
<dbReference type="InterPro" id="IPR037883">
    <property type="entry name" value="Knr4/Smi1-like_sf"/>
</dbReference>
<reference evidence="2" key="1">
    <citation type="submission" date="2019-05" db="EMBL/GenBank/DDBJ databases">
        <title>Whole genome sequencing of Pseudanabaena catenata USMAC16.</title>
        <authorList>
            <person name="Khan Z."/>
            <person name="Omar W.M."/>
            <person name="Convey P."/>
            <person name="Merican F."/>
            <person name="Najimudin N."/>
        </authorList>
    </citation>
    <scope>NUCLEOTIDE SEQUENCE</scope>
    <source>
        <strain evidence="2">USMAC16</strain>
    </source>
</reference>
<keyword evidence="3" id="KW-1185">Reference proteome</keyword>